<organism evidence="6 7">
    <name type="scientific">Ostreobium quekettii</name>
    <dbReference type="NCBI Taxonomy" id="121088"/>
    <lineage>
        <taxon>Eukaryota</taxon>
        <taxon>Viridiplantae</taxon>
        <taxon>Chlorophyta</taxon>
        <taxon>core chlorophytes</taxon>
        <taxon>Ulvophyceae</taxon>
        <taxon>TCBD clade</taxon>
        <taxon>Bryopsidales</taxon>
        <taxon>Ostreobineae</taxon>
        <taxon>Ostreobiaceae</taxon>
        <taxon>Ostreobium</taxon>
    </lineage>
</organism>
<evidence type="ECO:0000313" key="6">
    <source>
        <dbReference type="EMBL" id="CAD7698832.1"/>
    </source>
</evidence>
<protein>
    <submittedName>
        <fullName evidence="6">Uncharacterized protein</fullName>
    </submittedName>
</protein>
<keyword evidence="4 5" id="KW-0472">Membrane</keyword>
<dbReference type="GO" id="GO:0016020">
    <property type="term" value="C:membrane"/>
    <property type="evidence" value="ECO:0007669"/>
    <property type="project" value="UniProtKB-SubCell"/>
</dbReference>
<feature type="transmembrane region" description="Helical" evidence="5">
    <location>
        <begin position="241"/>
        <end position="259"/>
    </location>
</feature>
<feature type="transmembrane region" description="Helical" evidence="5">
    <location>
        <begin position="181"/>
        <end position="202"/>
    </location>
</feature>
<feature type="transmembrane region" description="Helical" evidence="5">
    <location>
        <begin position="40"/>
        <end position="58"/>
    </location>
</feature>
<comment type="caution">
    <text evidence="6">The sequence shown here is derived from an EMBL/GenBank/DDBJ whole genome shotgun (WGS) entry which is preliminary data.</text>
</comment>
<evidence type="ECO:0000256" key="3">
    <source>
        <dbReference type="ARBA" id="ARBA00022989"/>
    </source>
</evidence>
<evidence type="ECO:0000313" key="7">
    <source>
        <dbReference type="Proteomes" id="UP000708148"/>
    </source>
</evidence>
<name>A0A8S1IUX0_9CHLO</name>
<dbReference type="EMBL" id="CAJHUC010000890">
    <property type="protein sequence ID" value="CAD7698832.1"/>
    <property type="molecule type" value="Genomic_DNA"/>
</dbReference>
<accession>A0A8S1IUX0</accession>
<reference evidence="6" key="1">
    <citation type="submission" date="2020-12" db="EMBL/GenBank/DDBJ databases">
        <authorList>
            <person name="Iha C."/>
        </authorList>
    </citation>
    <scope>NUCLEOTIDE SEQUENCE</scope>
</reference>
<feature type="transmembrane region" description="Helical" evidence="5">
    <location>
        <begin position="149"/>
        <end position="169"/>
    </location>
</feature>
<dbReference type="Pfam" id="PF02535">
    <property type="entry name" value="Zip"/>
    <property type="match status" value="1"/>
</dbReference>
<gene>
    <name evidence="6" type="ORF">OSTQU699_LOCUS4191</name>
</gene>
<feature type="transmembrane region" description="Helical" evidence="5">
    <location>
        <begin position="64"/>
        <end position="88"/>
    </location>
</feature>
<evidence type="ECO:0000256" key="2">
    <source>
        <dbReference type="ARBA" id="ARBA00022692"/>
    </source>
</evidence>
<dbReference type="InterPro" id="IPR003689">
    <property type="entry name" value="ZIP"/>
</dbReference>
<evidence type="ECO:0000256" key="4">
    <source>
        <dbReference type="ARBA" id="ARBA00023136"/>
    </source>
</evidence>
<dbReference type="GO" id="GO:0005385">
    <property type="term" value="F:zinc ion transmembrane transporter activity"/>
    <property type="evidence" value="ECO:0007669"/>
    <property type="project" value="TreeGrafter"/>
</dbReference>
<dbReference type="AlphaFoldDB" id="A0A8S1IUX0"/>
<dbReference type="Proteomes" id="UP000708148">
    <property type="component" value="Unassembled WGS sequence"/>
</dbReference>
<evidence type="ECO:0000256" key="5">
    <source>
        <dbReference type="SAM" id="Phobius"/>
    </source>
</evidence>
<dbReference type="OrthoDB" id="262547at2759"/>
<evidence type="ECO:0000256" key="1">
    <source>
        <dbReference type="ARBA" id="ARBA00004141"/>
    </source>
</evidence>
<keyword evidence="2 5" id="KW-0812">Transmembrane</keyword>
<dbReference type="PANTHER" id="PTHR11040:SF210">
    <property type="entry name" value="ZINC-REGULATED TRANSPORTER 3"/>
    <property type="match status" value="1"/>
</dbReference>
<keyword evidence="7" id="KW-1185">Reference proteome</keyword>
<dbReference type="PANTHER" id="PTHR11040">
    <property type="entry name" value="ZINC/IRON TRANSPORTER"/>
    <property type="match status" value="1"/>
</dbReference>
<feature type="transmembrane region" description="Helical" evidence="5">
    <location>
        <begin position="6"/>
        <end position="28"/>
    </location>
</feature>
<sequence>MVAANVGTALALTCLGATGTAVGGAMVVAQPDMSFERLGFLQGVAAGLMLAISVMDLLPGAMEAIGFGAANLCFYVGVAFFALVVVAIPEPSLEGIIKEDDSSKGSKKWRREVLFSGLITALGITLHNFPEGVSVYLASMKSSAMGASLAVAIALHNVPEGIAVALPVFFATKSRWEGFKYAAVSGMAEPLAVVVMGLIFPVDLSPDLIQAMLAGVGGIMAFLSFHELMPLAFQHAGRRPATAAVFLGMAVMSGNLYLVDHWLGLSH</sequence>
<keyword evidence="3 5" id="KW-1133">Transmembrane helix</keyword>
<feature type="transmembrane region" description="Helical" evidence="5">
    <location>
        <begin position="208"/>
        <end position="229"/>
    </location>
</feature>
<comment type="subcellular location">
    <subcellularLocation>
        <location evidence="1">Membrane</location>
        <topology evidence="1">Multi-pass membrane protein</topology>
    </subcellularLocation>
</comment>
<proteinExistence type="predicted"/>